<protein>
    <submittedName>
        <fullName evidence="1">Uncharacterized protein</fullName>
    </submittedName>
</protein>
<organism evidence="1">
    <name type="scientific">gut metagenome</name>
    <dbReference type="NCBI Taxonomy" id="749906"/>
    <lineage>
        <taxon>unclassified sequences</taxon>
        <taxon>metagenomes</taxon>
        <taxon>organismal metagenomes</taxon>
    </lineage>
</organism>
<accession>J9FKB8</accession>
<name>J9FKB8_9ZZZZ</name>
<dbReference type="AlphaFoldDB" id="J9FKB8"/>
<proteinExistence type="predicted"/>
<comment type="caution">
    <text evidence="1">The sequence shown here is derived from an EMBL/GenBank/DDBJ whole genome shotgun (WGS) entry which is preliminary data.</text>
</comment>
<sequence length="60" mass="6601">MAVKFTLLPLIAAAKAVPTKNTIFWRPFVGKRKKLPTFAVVKNKYGKSKVVLFPFAPPAG</sequence>
<evidence type="ECO:0000313" key="1">
    <source>
        <dbReference type="EMBL" id="EJW95356.1"/>
    </source>
</evidence>
<reference evidence="1" key="1">
    <citation type="journal article" date="2012" name="PLoS ONE">
        <title>Gene sets for utilization of primary and secondary nutrition supplies in the distal gut of endangered iberian lynx.</title>
        <authorList>
            <person name="Alcaide M."/>
            <person name="Messina E."/>
            <person name="Richter M."/>
            <person name="Bargiela R."/>
            <person name="Peplies J."/>
            <person name="Huws S.A."/>
            <person name="Newbold C.J."/>
            <person name="Golyshin P.N."/>
            <person name="Simon M.A."/>
            <person name="Lopez G."/>
            <person name="Yakimov M.M."/>
            <person name="Ferrer M."/>
        </authorList>
    </citation>
    <scope>NUCLEOTIDE SEQUENCE</scope>
</reference>
<gene>
    <name evidence="1" type="ORF">EVA_16536</name>
</gene>
<dbReference type="EMBL" id="AMCI01005848">
    <property type="protein sequence ID" value="EJW95356.1"/>
    <property type="molecule type" value="Genomic_DNA"/>
</dbReference>